<dbReference type="PANTHER" id="PTHR34216:SF3">
    <property type="entry name" value="POLY-BETA-1,6-N-ACETYL-D-GLUCOSAMINE N-DEACETYLASE"/>
    <property type="match status" value="1"/>
</dbReference>
<dbReference type="Gene3D" id="3.20.20.370">
    <property type="entry name" value="Glycoside hydrolase/deacetylase"/>
    <property type="match status" value="1"/>
</dbReference>
<gene>
    <name evidence="4" type="ORF">CR152_23305</name>
</gene>
<protein>
    <submittedName>
        <fullName evidence="4">Carbohydrate esterase family protein</fullName>
    </submittedName>
</protein>
<evidence type="ECO:0000256" key="1">
    <source>
        <dbReference type="ARBA" id="ARBA00004613"/>
    </source>
</evidence>
<dbReference type="KEGG" id="mass:CR152_23305"/>
<sequence>MRAPLSILIYQRVLAAPDPLFPECLHGRRFEQHLRLLTRWFRLMPLARAVAHLADGTLPPRSACLTFDHGYAEHASVALPLLQRYGVPATFFVAASYLDGGCTWSDIVTEVVRNAPGERLNLARSGFASYDIGCPQRRRAVIEMLLAALRLLPPHERLARARSMARRVTPTMLSSDQLLALHRAGMEIGAHPLHHTALASLSNAAARAEIAEGRGRIEDILQAPVRLFAYPSGKPGQDFEHRHGLMLRAQGFEAAVGMGRGAARSGSDLFALPRIAPCEHAGGGAFLLRLAGNLFTRA</sequence>
<comment type="subcellular location">
    <subcellularLocation>
        <location evidence="1">Secreted</location>
    </subcellularLocation>
</comment>
<dbReference type="GO" id="GO:0005975">
    <property type="term" value="P:carbohydrate metabolic process"/>
    <property type="evidence" value="ECO:0007669"/>
    <property type="project" value="InterPro"/>
</dbReference>
<dbReference type="GO" id="GO:0016810">
    <property type="term" value="F:hydrolase activity, acting on carbon-nitrogen (but not peptide) bonds"/>
    <property type="evidence" value="ECO:0007669"/>
    <property type="project" value="InterPro"/>
</dbReference>
<dbReference type="InterPro" id="IPR011330">
    <property type="entry name" value="Glyco_hydro/deAcase_b/a-brl"/>
</dbReference>
<reference evidence="4" key="1">
    <citation type="submission" date="2017-10" db="EMBL/GenBank/DDBJ databases">
        <title>Massilia psychrophilum sp. nov., a novel purple-pigmented bacterium isolated from Tianshan glacier, Xinjiang Municipality, China.</title>
        <authorList>
            <person name="Wang H."/>
        </authorList>
    </citation>
    <scope>NUCLEOTIDE SEQUENCE [LARGE SCALE GENOMIC DNA]</scope>
    <source>
        <strain evidence="4">B2</strain>
    </source>
</reference>
<dbReference type="Proteomes" id="UP000229897">
    <property type="component" value="Chromosome"/>
</dbReference>
<dbReference type="EMBL" id="CP024608">
    <property type="protein sequence ID" value="ATQ77115.1"/>
    <property type="molecule type" value="Genomic_DNA"/>
</dbReference>
<accession>A0A2D2DQ57</accession>
<keyword evidence="2" id="KW-0732">Signal</keyword>
<dbReference type="GO" id="GO:0005576">
    <property type="term" value="C:extracellular region"/>
    <property type="evidence" value="ECO:0007669"/>
    <property type="project" value="UniProtKB-SubCell"/>
</dbReference>
<dbReference type="InterPro" id="IPR051398">
    <property type="entry name" value="Polysacch_Deacetylase"/>
</dbReference>
<keyword evidence="5" id="KW-1185">Reference proteome</keyword>
<dbReference type="PROSITE" id="PS51677">
    <property type="entry name" value="NODB"/>
    <property type="match status" value="1"/>
</dbReference>
<evidence type="ECO:0000259" key="3">
    <source>
        <dbReference type="PROSITE" id="PS51677"/>
    </source>
</evidence>
<dbReference type="Pfam" id="PF01522">
    <property type="entry name" value="Polysacc_deac_1"/>
    <property type="match status" value="2"/>
</dbReference>
<dbReference type="InterPro" id="IPR002509">
    <property type="entry name" value="NODB_dom"/>
</dbReference>
<dbReference type="AlphaFoldDB" id="A0A2D2DQ57"/>
<evidence type="ECO:0000313" key="5">
    <source>
        <dbReference type="Proteomes" id="UP000229897"/>
    </source>
</evidence>
<dbReference type="PANTHER" id="PTHR34216">
    <property type="match status" value="1"/>
</dbReference>
<dbReference type="OrthoDB" id="9814639at2"/>
<feature type="domain" description="NodB homology" evidence="3">
    <location>
        <begin position="61"/>
        <end position="298"/>
    </location>
</feature>
<evidence type="ECO:0000256" key="2">
    <source>
        <dbReference type="ARBA" id="ARBA00022729"/>
    </source>
</evidence>
<dbReference type="RefSeq" id="WP_099878991.1">
    <property type="nucleotide sequence ID" value="NZ_CP024608.1"/>
</dbReference>
<name>A0A2D2DQ57_9BURK</name>
<proteinExistence type="predicted"/>
<evidence type="ECO:0000313" key="4">
    <source>
        <dbReference type="EMBL" id="ATQ77115.1"/>
    </source>
</evidence>
<organism evidence="4 5">
    <name type="scientific">Massilia violaceinigra</name>
    <dbReference type="NCBI Taxonomy" id="2045208"/>
    <lineage>
        <taxon>Bacteria</taxon>
        <taxon>Pseudomonadati</taxon>
        <taxon>Pseudomonadota</taxon>
        <taxon>Betaproteobacteria</taxon>
        <taxon>Burkholderiales</taxon>
        <taxon>Oxalobacteraceae</taxon>
        <taxon>Telluria group</taxon>
        <taxon>Massilia</taxon>
    </lineage>
</organism>
<dbReference type="SUPFAM" id="SSF88713">
    <property type="entry name" value="Glycoside hydrolase/deacetylase"/>
    <property type="match status" value="1"/>
</dbReference>
<dbReference type="CDD" id="cd10918">
    <property type="entry name" value="CE4_NodB_like_5s_6s"/>
    <property type="match status" value="1"/>
</dbReference>